<keyword evidence="1" id="KW-1133">Transmembrane helix</keyword>
<proteinExistence type="predicted"/>
<reference evidence="2 3" key="1">
    <citation type="submission" date="2020-09" db="EMBL/GenBank/DDBJ databases">
        <title>Novel species of Mucilaginibacter isolated from a glacier on the Tibetan Plateau.</title>
        <authorList>
            <person name="Liu Q."/>
            <person name="Xin Y.-H."/>
        </authorList>
    </citation>
    <scope>NUCLEOTIDE SEQUENCE [LARGE SCALE GENOMIC DNA]</scope>
    <source>
        <strain evidence="2 3">ZT4R22</strain>
    </source>
</reference>
<evidence type="ECO:0008006" key="4">
    <source>
        <dbReference type="Google" id="ProtNLM"/>
    </source>
</evidence>
<dbReference type="EMBL" id="JACWMY010000001">
    <property type="protein sequence ID" value="MBD1362478.1"/>
    <property type="molecule type" value="Genomic_DNA"/>
</dbReference>
<comment type="caution">
    <text evidence="2">The sequence shown here is derived from an EMBL/GenBank/DDBJ whole genome shotgun (WGS) entry which is preliminary data.</text>
</comment>
<keyword evidence="1" id="KW-0472">Membrane</keyword>
<dbReference type="Proteomes" id="UP000606600">
    <property type="component" value="Unassembled WGS sequence"/>
</dbReference>
<evidence type="ECO:0000313" key="3">
    <source>
        <dbReference type="Proteomes" id="UP000606600"/>
    </source>
</evidence>
<protein>
    <recommendedName>
        <fullName evidence="4">Phospholipase D-like protein</fullName>
    </recommendedName>
</protein>
<keyword evidence="1" id="KW-0812">Transmembrane</keyword>
<feature type="transmembrane region" description="Helical" evidence="1">
    <location>
        <begin position="38"/>
        <end position="58"/>
    </location>
</feature>
<accession>A0ABR7WK55</accession>
<evidence type="ECO:0000313" key="2">
    <source>
        <dbReference type="EMBL" id="MBD1362478.1"/>
    </source>
</evidence>
<evidence type="ECO:0000256" key="1">
    <source>
        <dbReference type="SAM" id="Phobius"/>
    </source>
</evidence>
<name>A0ABR7WK55_9SPHI</name>
<gene>
    <name evidence="2" type="ORF">IDJ77_01530</name>
</gene>
<keyword evidence="3" id="KW-1185">Reference proteome</keyword>
<sequence length="85" mass="10057">MIYNLLALLPIIAHLVLAGYIARKISRSIVLTKKQKRLNIFLAVTIPFAWSILMYYILKKEPNYFDKRKRITNDKWMEVEFTGNP</sequence>
<organism evidence="2 3">
    <name type="scientific">Mucilaginibacter pankratovii</name>
    <dbReference type="NCBI Taxonomy" id="2772110"/>
    <lineage>
        <taxon>Bacteria</taxon>
        <taxon>Pseudomonadati</taxon>
        <taxon>Bacteroidota</taxon>
        <taxon>Sphingobacteriia</taxon>
        <taxon>Sphingobacteriales</taxon>
        <taxon>Sphingobacteriaceae</taxon>
        <taxon>Mucilaginibacter</taxon>
    </lineage>
</organism>